<dbReference type="Proteomes" id="UP000673447">
    <property type="component" value="Unassembled WGS sequence"/>
</dbReference>
<dbReference type="EMBL" id="JAGKTC010000001">
    <property type="protein sequence ID" value="MBP3983467.1"/>
    <property type="molecule type" value="Genomic_DNA"/>
</dbReference>
<evidence type="ECO:0000313" key="1">
    <source>
        <dbReference type="EMBL" id="MBP3983467.1"/>
    </source>
</evidence>
<reference evidence="1" key="1">
    <citation type="journal article" date="2016" name="Int. J. Syst. Evol. Microbiol.">
        <title>Pseudoxanthomonas helianthi sp. nov., isolated from roots of Jerusalem artichoke (Helianthus tuberosus).</title>
        <authorList>
            <person name="Kittiwongwattana C."/>
            <person name="Thawai C."/>
        </authorList>
    </citation>
    <scope>NUCLEOTIDE SEQUENCE</scope>
    <source>
        <strain evidence="1">110414</strain>
    </source>
</reference>
<organism evidence="1 2">
    <name type="scientific">Pseudoxanthomonas helianthi</name>
    <dbReference type="NCBI Taxonomy" id="1453541"/>
    <lineage>
        <taxon>Bacteria</taxon>
        <taxon>Pseudomonadati</taxon>
        <taxon>Pseudomonadota</taxon>
        <taxon>Gammaproteobacteria</taxon>
        <taxon>Lysobacterales</taxon>
        <taxon>Lysobacteraceae</taxon>
        <taxon>Pseudoxanthomonas</taxon>
    </lineage>
</organism>
<reference evidence="1" key="2">
    <citation type="submission" date="2021-03" db="EMBL/GenBank/DDBJ databases">
        <authorList>
            <person name="Cao W."/>
        </authorList>
    </citation>
    <scope>NUCLEOTIDE SEQUENCE</scope>
    <source>
        <strain evidence="1">110414</strain>
    </source>
</reference>
<dbReference type="RefSeq" id="WP_210535315.1">
    <property type="nucleotide sequence ID" value="NZ_JAGKTC010000001.1"/>
</dbReference>
<evidence type="ECO:0000313" key="2">
    <source>
        <dbReference type="Proteomes" id="UP000673447"/>
    </source>
</evidence>
<comment type="caution">
    <text evidence="1">The sequence shown here is derived from an EMBL/GenBank/DDBJ whole genome shotgun (WGS) entry which is preliminary data.</text>
</comment>
<protein>
    <submittedName>
        <fullName evidence="1">Uncharacterized protein</fullName>
    </submittedName>
</protein>
<accession>A0A940X1J7</accession>
<dbReference type="AlphaFoldDB" id="A0A940X1J7"/>
<gene>
    <name evidence="1" type="ORF">J5837_03435</name>
</gene>
<proteinExistence type="predicted"/>
<name>A0A940X1J7_9GAMM</name>
<sequence length="79" mass="8106">MEFSLRIAGRVPDLVAVGRELAAVDPSVLFDLAASGQAVRISAMATEQELLDCLRAAGVDATIDDITRLPSVCCGGCGG</sequence>
<keyword evidence="2" id="KW-1185">Reference proteome</keyword>